<sequence>MTEKENIKYVQLPKYFDVRWTEFTYSLLFGILKNWRVLVKYFIFNRQNNIKDSKAVDFYKILTDINKLKLLCFLADLGYLYTRFQKQIQSDGLLIFDIEARKDGLKKNIEQLTNSPLIVGWEYMLTQEIVTEYEPSTDTTKIKLK</sequence>
<accession>A0AAV0WJ78</accession>
<gene>
    <name evidence="1" type="ORF">MEUPH1_LOCUS11420</name>
</gene>
<evidence type="ECO:0000313" key="2">
    <source>
        <dbReference type="Proteomes" id="UP001160148"/>
    </source>
</evidence>
<organism evidence="1 2">
    <name type="scientific">Macrosiphum euphorbiae</name>
    <name type="common">potato aphid</name>
    <dbReference type="NCBI Taxonomy" id="13131"/>
    <lineage>
        <taxon>Eukaryota</taxon>
        <taxon>Metazoa</taxon>
        <taxon>Ecdysozoa</taxon>
        <taxon>Arthropoda</taxon>
        <taxon>Hexapoda</taxon>
        <taxon>Insecta</taxon>
        <taxon>Pterygota</taxon>
        <taxon>Neoptera</taxon>
        <taxon>Paraneoptera</taxon>
        <taxon>Hemiptera</taxon>
        <taxon>Sternorrhyncha</taxon>
        <taxon>Aphidomorpha</taxon>
        <taxon>Aphidoidea</taxon>
        <taxon>Aphididae</taxon>
        <taxon>Macrosiphini</taxon>
        <taxon>Macrosiphum</taxon>
    </lineage>
</organism>
<dbReference type="Proteomes" id="UP001160148">
    <property type="component" value="Unassembled WGS sequence"/>
</dbReference>
<proteinExistence type="predicted"/>
<evidence type="ECO:0008006" key="3">
    <source>
        <dbReference type="Google" id="ProtNLM"/>
    </source>
</evidence>
<name>A0AAV0WJ78_9HEMI</name>
<reference evidence="1 2" key="1">
    <citation type="submission" date="2023-01" db="EMBL/GenBank/DDBJ databases">
        <authorList>
            <person name="Whitehead M."/>
        </authorList>
    </citation>
    <scope>NUCLEOTIDE SEQUENCE [LARGE SCALE GENOMIC DNA]</scope>
</reference>
<dbReference type="AlphaFoldDB" id="A0AAV0WJ78"/>
<dbReference type="EMBL" id="CARXXK010000002">
    <property type="protein sequence ID" value="CAI6355586.1"/>
    <property type="molecule type" value="Genomic_DNA"/>
</dbReference>
<comment type="caution">
    <text evidence="1">The sequence shown here is derived from an EMBL/GenBank/DDBJ whole genome shotgun (WGS) entry which is preliminary data.</text>
</comment>
<protein>
    <recommendedName>
        <fullName evidence="3">LAGLIDADG homing endonuclease</fullName>
    </recommendedName>
</protein>
<keyword evidence="2" id="KW-1185">Reference proteome</keyword>
<evidence type="ECO:0000313" key="1">
    <source>
        <dbReference type="EMBL" id="CAI6355586.1"/>
    </source>
</evidence>